<protein>
    <submittedName>
        <fullName evidence="2">VWA domain-containing protein</fullName>
    </submittedName>
</protein>
<name>A0A6G3XR72_9ACTN</name>
<accession>A0A6G3XR72</accession>
<evidence type="ECO:0000256" key="1">
    <source>
        <dbReference type="SAM" id="MobiDB-lite"/>
    </source>
</evidence>
<gene>
    <name evidence="2" type="ORF">G3M58_77815</name>
</gene>
<feature type="region of interest" description="Disordered" evidence="1">
    <location>
        <begin position="85"/>
        <end position="105"/>
    </location>
</feature>
<sequence length="116" mass="12298">ISVFGFAAAESADQRAVDPACPRTRLDAAGRESVGGCVEKLRSRKKSEGTGTDFPSAIRQGVHELSSGTDPSVPRVLFLLTDGEMDVTGSPQYGDPAHREAEGKRQLELELKNAAA</sequence>
<feature type="non-terminal residue" evidence="2">
    <location>
        <position position="116"/>
    </location>
</feature>
<evidence type="ECO:0000313" key="2">
    <source>
        <dbReference type="EMBL" id="NEE20010.1"/>
    </source>
</evidence>
<comment type="caution">
    <text evidence="2">The sequence shown here is derived from an EMBL/GenBank/DDBJ whole genome shotgun (WGS) entry which is preliminary data.</text>
</comment>
<dbReference type="SUPFAM" id="SSF53300">
    <property type="entry name" value="vWA-like"/>
    <property type="match status" value="1"/>
</dbReference>
<reference evidence="2" key="1">
    <citation type="submission" date="2020-01" db="EMBL/GenBank/DDBJ databases">
        <title>Insect and environment-associated Actinomycetes.</title>
        <authorList>
            <person name="Currrie C."/>
            <person name="Chevrette M."/>
            <person name="Carlson C."/>
            <person name="Stubbendieck R."/>
            <person name="Wendt-Pienkowski E."/>
        </authorList>
    </citation>
    <scope>NUCLEOTIDE SEQUENCE</scope>
    <source>
        <strain evidence="2">SID7499</strain>
    </source>
</reference>
<dbReference type="InterPro" id="IPR036465">
    <property type="entry name" value="vWFA_dom_sf"/>
</dbReference>
<proteinExistence type="predicted"/>
<dbReference type="EMBL" id="JAAGMN010008325">
    <property type="protein sequence ID" value="NEE20010.1"/>
    <property type="molecule type" value="Genomic_DNA"/>
</dbReference>
<organism evidence="2">
    <name type="scientific">Streptomyces sp. SID7499</name>
    <dbReference type="NCBI Taxonomy" id="2706086"/>
    <lineage>
        <taxon>Bacteria</taxon>
        <taxon>Bacillati</taxon>
        <taxon>Actinomycetota</taxon>
        <taxon>Actinomycetes</taxon>
        <taxon>Kitasatosporales</taxon>
        <taxon>Streptomycetaceae</taxon>
        <taxon>Streptomyces</taxon>
    </lineage>
</organism>
<feature type="non-terminal residue" evidence="2">
    <location>
        <position position="1"/>
    </location>
</feature>
<dbReference type="AlphaFoldDB" id="A0A6G3XR72"/>
<feature type="compositionally biased region" description="Basic and acidic residues" evidence="1">
    <location>
        <begin position="96"/>
        <end position="105"/>
    </location>
</feature>
<dbReference type="Gene3D" id="3.40.50.410">
    <property type="entry name" value="von Willebrand factor, type A domain"/>
    <property type="match status" value="1"/>
</dbReference>